<comment type="subcellular location">
    <subcellularLocation>
        <location evidence="1">Membrane</location>
    </subcellularLocation>
</comment>
<dbReference type="Pfam" id="PF01679">
    <property type="entry name" value="Pmp3"/>
    <property type="match status" value="1"/>
</dbReference>
<protein>
    <recommendedName>
        <fullName evidence="10">Stress response RCI peptide</fullName>
    </recommendedName>
</protein>
<comment type="caution">
    <text evidence="8">The sequence shown here is derived from an EMBL/GenBank/DDBJ whole genome shotgun (WGS) entry which is preliminary data.</text>
</comment>
<evidence type="ECO:0000256" key="2">
    <source>
        <dbReference type="ARBA" id="ARBA00009530"/>
    </source>
</evidence>
<dbReference type="PANTHER" id="PTHR21659:SF57">
    <property type="entry name" value="PLASMA MEMBRANE PROTEOLIPID 31"/>
    <property type="match status" value="1"/>
</dbReference>
<organism evidence="8 9">
    <name type="scientific">Trichophyton verrucosum (strain HKI 0517)</name>
    <dbReference type="NCBI Taxonomy" id="663202"/>
    <lineage>
        <taxon>Eukaryota</taxon>
        <taxon>Fungi</taxon>
        <taxon>Dikarya</taxon>
        <taxon>Ascomycota</taxon>
        <taxon>Pezizomycotina</taxon>
        <taxon>Eurotiomycetes</taxon>
        <taxon>Eurotiomycetidae</taxon>
        <taxon>Onygenales</taxon>
        <taxon>Arthrodermataceae</taxon>
        <taxon>Trichophyton</taxon>
    </lineage>
</organism>
<keyword evidence="5 7" id="KW-0472">Membrane</keyword>
<feature type="transmembrane region" description="Helical" evidence="7">
    <location>
        <begin position="74"/>
        <end position="94"/>
    </location>
</feature>
<name>D4DJB5_TRIVH</name>
<dbReference type="PANTHER" id="PTHR21659">
    <property type="entry name" value="HYDROPHOBIC PROTEIN RCI2 LOW TEMPERATURE AND SALT RESPONSIVE PROTEIN LTI6 -RELATED"/>
    <property type="match status" value="1"/>
</dbReference>
<feature type="compositionally biased region" description="Pro residues" evidence="6">
    <location>
        <begin position="189"/>
        <end position="198"/>
    </location>
</feature>
<dbReference type="AlphaFoldDB" id="D4DJB5"/>
<dbReference type="HOGENOM" id="CLU_107649_0_0_1"/>
<evidence type="ECO:0000256" key="7">
    <source>
        <dbReference type="SAM" id="Phobius"/>
    </source>
</evidence>
<gene>
    <name evidence="8" type="ORF">TRV_07281</name>
</gene>
<dbReference type="RefSeq" id="XP_003018703.1">
    <property type="nucleotide sequence ID" value="XM_003018657.1"/>
</dbReference>
<dbReference type="InterPro" id="IPR000612">
    <property type="entry name" value="PMP3"/>
</dbReference>
<sequence>MDRQTLAAAKRRFWRSGKDGRRPELEREEATSPGSHFSLICYKKDHGAAAEEKEERLRHQIDSVSFSTMCSPDAFLAILAVLFPPIAVWIKVGVCSADSLINIALCCLGYVPGLLHAWYIILKYPEADDEYPDGYRPIVGHGQRGDAEAGRVTYYYIAHEQAHPNQYHQQQQQQQQQRSYGTNVNPESRPAPPPPVPQKPHQTGGAPDQGSSSRPEGEHRAPPTYAEAVKGDNKIQS</sequence>
<keyword evidence="9" id="KW-1185">Reference proteome</keyword>
<feature type="region of interest" description="Disordered" evidence="6">
    <location>
        <begin position="164"/>
        <end position="237"/>
    </location>
</feature>
<keyword evidence="3 7" id="KW-0812">Transmembrane</keyword>
<evidence type="ECO:0000256" key="4">
    <source>
        <dbReference type="ARBA" id="ARBA00022989"/>
    </source>
</evidence>
<dbReference type="KEGG" id="tve:TRV_07281"/>
<accession>D4DJB5</accession>
<feature type="transmembrane region" description="Helical" evidence="7">
    <location>
        <begin position="100"/>
        <end position="122"/>
    </location>
</feature>
<keyword evidence="4 7" id="KW-1133">Transmembrane helix</keyword>
<dbReference type="PROSITE" id="PS01309">
    <property type="entry name" value="UPF0057"/>
    <property type="match status" value="1"/>
</dbReference>
<evidence type="ECO:0000256" key="1">
    <source>
        <dbReference type="ARBA" id="ARBA00004370"/>
    </source>
</evidence>
<reference evidence="9" key="1">
    <citation type="journal article" date="2011" name="Genome Biol.">
        <title>Comparative and functional genomics provide insights into the pathogenicity of dermatophytic fungi.</title>
        <authorList>
            <person name="Burmester A."/>
            <person name="Shelest E."/>
            <person name="Gloeckner G."/>
            <person name="Heddergott C."/>
            <person name="Schindler S."/>
            <person name="Staib P."/>
            <person name="Heidel A."/>
            <person name="Felder M."/>
            <person name="Petzold A."/>
            <person name="Szafranski K."/>
            <person name="Feuermann M."/>
            <person name="Pedruzzi I."/>
            <person name="Priebe S."/>
            <person name="Groth M."/>
            <person name="Winkler R."/>
            <person name="Li W."/>
            <person name="Kniemeyer O."/>
            <person name="Schroeckh V."/>
            <person name="Hertweck C."/>
            <person name="Hube B."/>
            <person name="White T.C."/>
            <person name="Platzer M."/>
            <person name="Guthke R."/>
            <person name="Heitman J."/>
            <person name="Woestemeyer J."/>
            <person name="Zipfel P.F."/>
            <person name="Monod M."/>
            <person name="Brakhage A.A."/>
        </authorList>
    </citation>
    <scope>NUCLEOTIDE SEQUENCE [LARGE SCALE GENOMIC DNA]</scope>
    <source>
        <strain evidence="9">HKI 0517</strain>
    </source>
</reference>
<evidence type="ECO:0000256" key="5">
    <source>
        <dbReference type="ARBA" id="ARBA00023136"/>
    </source>
</evidence>
<evidence type="ECO:0000256" key="6">
    <source>
        <dbReference type="SAM" id="MobiDB-lite"/>
    </source>
</evidence>
<evidence type="ECO:0000313" key="8">
    <source>
        <dbReference type="EMBL" id="EFE38058.1"/>
    </source>
</evidence>
<evidence type="ECO:0000256" key="3">
    <source>
        <dbReference type="ARBA" id="ARBA00022692"/>
    </source>
</evidence>
<comment type="similarity">
    <text evidence="2">Belongs to the UPF0057 (PMP3) family.</text>
</comment>
<evidence type="ECO:0008006" key="10">
    <source>
        <dbReference type="Google" id="ProtNLM"/>
    </source>
</evidence>
<proteinExistence type="inferred from homology"/>
<evidence type="ECO:0000313" key="9">
    <source>
        <dbReference type="Proteomes" id="UP000008383"/>
    </source>
</evidence>
<dbReference type="Proteomes" id="UP000008383">
    <property type="component" value="Unassembled WGS sequence"/>
</dbReference>
<dbReference type="OrthoDB" id="2802411at2759"/>
<dbReference type="EMBL" id="ACYE01000432">
    <property type="protein sequence ID" value="EFE38058.1"/>
    <property type="molecule type" value="Genomic_DNA"/>
</dbReference>
<dbReference type="GO" id="GO:0016020">
    <property type="term" value="C:membrane"/>
    <property type="evidence" value="ECO:0007669"/>
    <property type="project" value="UniProtKB-SubCell"/>
</dbReference>
<dbReference type="GeneID" id="9581019"/>